<name>A0ABM1FR42_SOLPN</name>
<proteinExistence type="predicted"/>
<dbReference type="Proteomes" id="UP000694930">
    <property type="component" value="Chromosome 12"/>
</dbReference>
<dbReference type="SUPFAM" id="SSF56672">
    <property type="entry name" value="DNA/RNA polymerases"/>
    <property type="match status" value="1"/>
</dbReference>
<protein>
    <submittedName>
        <fullName evidence="3">Uncharacterized protein LOC107006506</fullName>
    </submittedName>
</protein>
<accession>A0ABM1FR42</accession>
<reference evidence="3" key="2">
    <citation type="submission" date="2025-08" db="UniProtKB">
        <authorList>
            <consortium name="RefSeq"/>
        </authorList>
    </citation>
    <scope>IDENTIFICATION</scope>
</reference>
<feature type="domain" description="Reverse transcriptase/retrotransposon-derived protein RNase H-like" evidence="1">
    <location>
        <begin position="18"/>
        <end position="100"/>
    </location>
</feature>
<evidence type="ECO:0000313" key="2">
    <source>
        <dbReference type="Proteomes" id="UP000694930"/>
    </source>
</evidence>
<dbReference type="PANTHER" id="PTHR48475:SF1">
    <property type="entry name" value="RNASE H TYPE-1 DOMAIN-CONTAINING PROTEIN"/>
    <property type="match status" value="1"/>
</dbReference>
<dbReference type="InterPro" id="IPR043502">
    <property type="entry name" value="DNA/RNA_pol_sf"/>
</dbReference>
<dbReference type="GeneID" id="107006506"/>
<evidence type="ECO:0000313" key="3">
    <source>
        <dbReference type="RefSeq" id="XP_015060530.1"/>
    </source>
</evidence>
<dbReference type="Gene3D" id="3.30.70.270">
    <property type="match status" value="1"/>
</dbReference>
<organism evidence="2 3">
    <name type="scientific">Solanum pennellii</name>
    <name type="common">Tomato</name>
    <name type="synonym">Lycopersicon pennellii</name>
    <dbReference type="NCBI Taxonomy" id="28526"/>
    <lineage>
        <taxon>Eukaryota</taxon>
        <taxon>Viridiplantae</taxon>
        <taxon>Streptophyta</taxon>
        <taxon>Embryophyta</taxon>
        <taxon>Tracheophyta</taxon>
        <taxon>Spermatophyta</taxon>
        <taxon>Magnoliopsida</taxon>
        <taxon>eudicotyledons</taxon>
        <taxon>Gunneridae</taxon>
        <taxon>Pentapetalae</taxon>
        <taxon>asterids</taxon>
        <taxon>lamiids</taxon>
        <taxon>Solanales</taxon>
        <taxon>Solanaceae</taxon>
        <taxon>Solanoideae</taxon>
        <taxon>Solaneae</taxon>
        <taxon>Solanum</taxon>
        <taxon>Solanum subgen. Lycopersicon</taxon>
    </lineage>
</organism>
<evidence type="ECO:0000259" key="1">
    <source>
        <dbReference type="Pfam" id="PF17919"/>
    </source>
</evidence>
<dbReference type="InterPro" id="IPR041577">
    <property type="entry name" value="RT_RNaseH_2"/>
</dbReference>
<sequence length="242" mass="27317">MVCEPTFKLLKKDAQTKWTEECQTTFDAIKNYLSNPPILVPPREGSPLLRYLSVSDSVFGSVLGPHDETGKKEKVIYYISKNFTPYESRYTLVVENVLCFDLACPEVETLFVFVYYISHFYNGSIEKEIKAQALADHLVENPVDEKYEPLKTYFHNEEVSFKGGDISETYPGQRQFFDGAENHQGKVIGANLVSVDAVEVAKLIEQIHVGVFAWGKDVIGLIEPAASNGHRFSLVAIDYFTK</sequence>
<gene>
    <name evidence="3" type="primary">LOC107006506</name>
</gene>
<dbReference type="RefSeq" id="XP_015060530.1">
    <property type="nucleotide sequence ID" value="XM_015205044.1"/>
</dbReference>
<keyword evidence="2" id="KW-1185">Reference proteome</keyword>
<dbReference type="PANTHER" id="PTHR48475">
    <property type="entry name" value="RIBONUCLEASE H"/>
    <property type="match status" value="1"/>
</dbReference>
<reference evidence="2" key="1">
    <citation type="journal article" date="2014" name="Nat. Genet.">
        <title>The genome of the stress-tolerant wild tomato species Solanum pennellii.</title>
        <authorList>
            <person name="Bolger A."/>
            <person name="Scossa F."/>
            <person name="Bolger M.E."/>
            <person name="Lanz C."/>
            <person name="Maumus F."/>
            <person name="Tohge T."/>
            <person name="Quesneville H."/>
            <person name="Alseekh S."/>
            <person name="Sorensen I."/>
            <person name="Lichtenstein G."/>
            <person name="Fich E.A."/>
            <person name="Conte M."/>
            <person name="Keller H."/>
            <person name="Schneeberger K."/>
            <person name="Schwacke R."/>
            <person name="Ofner I."/>
            <person name="Vrebalov J."/>
            <person name="Xu Y."/>
            <person name="Osorio S."/>
            <person name="Aflitos S.A."/>
            <person name="Schijlen E."/>
            <person name="Jimenez-Gomez J.M."/>
            <person name="Ryngajllo M."/>
            <person name="Kimura S."/>
            <person name="Kumar R."/>
            <person name="Koenig D."/>
            <person name="Headland L.R."/>
            <person name="Maloof J.N."/>
            <person name="Sinha N."/>
            <person name="van Ham R.C."/>
            <person name="Lankhorst R.K."/>
            <person name="Mao L."/>
            <person name="Vogel A."/>
            <person name="Arsova B."/>
            <person name="Panstruga R."/>
            <person name="Fei Z."/>
            <person name="Rose J.K."/>
            <person name="Zamir D."/>
            <person name="Carrari F."/>
            <person name="Giovannoni J.J."/>
            <person name="Weigel D."/>
            <person name="Usadel B."/>
            <person name="Fernie A.R."/>
        </authorList>
    </citation>
    <scope>NUCLEOTIDE SEQUENCE [LARGE SCALE GENOMIC DNA]</scope>
    <source>
        <strain evidence="2">cv. LA0716</strain>
    </source>
</reference>
<dbReference type="Pfam" id="PF17919">
    <property type="entry name" value="RT_RNaseH_2"/>
    <property type="match status" value="1"/>
</dbReference>
<dbReference type="InterPro" id="IPR043128">
    <property type="entry name" value="Rev_trsase/Diguanyl_cyclase"/>
</dbReference>